<feature type="domain" description="Trs120/TRAPPC9 N-terminal" evidence="4">
    <location>
        <begin position="1"/>
        <end position="134"/>
    </location>
</feature>
<dbReference type="InterPro" id="IPR058564">
    <property type="entry name" value="TPR_TRAPPC9_Trs120"/>
</dbReference>
<dbReference type="AlphaFoldDB" id="A0A4U0WUV2"/>
<dbReference type="Pfam" id="PF26251">
    <property type="entry name" value="TPR_TRAPPC9-Trs120"/>
    <property type="match status" value="1"/>
</dbReference>
<evidence type="ECO:0000256" key="2">
    <source>
        <dbReference type="ARBA" id="ARBA00023034"/>
    </source>
</evidence>
<dbReference type="STRING" id="331657.A0A4U0WUV2"/>
<dbReference type="InterPro" id="IPR058563">
    <property type="entry name" value="Trs120_TRAPPC9_N"/>
</dbReference>
<evidence type="ECO:0000259" key="4">
    <source>
        <dbReference type="Pfam" id="PF08626"/>
    </source>
</evidence>
<dbReference type="Pfam" id="PF26282">
    <property type="entry name" value="Ig_TRAPPC9-Trs120_3rd"/>
    <property type="match status" value="1"/>
</dbReference>
<name>A0A4U0WUV2_9PEZI</name>
<dbReference type="Proteomes" id="UP000308768">
    <property type="component" value="Unassembled WGS sequence"/>
</dbReference>
<dbReference type="GO" id="GO:0005802">
    <property type="term" value="C:trans-Golgi network"/>
    <property type="evidence" value="ECO:0007669"/>
    <property type="project" value="TreeGrafter"/>
</dbReference>
<proteinExistence type="predicted"/>
<comment type="caution">
    <text evidence="8">The sequence shown here is derived from an EMBL/GenBank/DDBJ whole genome shotgun (WGS) entry which is preliminary data.</text>
</comment>
<evidence type="ECO:0000256" key="3">
    <source>
        <dbReference type="SAM" id="MobiDB-lite"/>
    </source>
</evidence>
<feature type="region of interest" description="Disordered" evidence="3">
    <location>
        <begin position="50"/>
        <end position="78"/>
    </location>
</feature>
<accession>A0A4U0WUV2</accession>
<dbReference type="EMBL" id="NAJN01000913">
    <property type="protein sequence ID" value="TKA67404.1"/>
    <property type="molecule type" value="Genomic_DNA"/>
</dbReference>
<protein>
    <recommendedName>
        <fullName evidence="10">Hypercellular protein HypA</fullName>
    </recommendedName>
</protein>
<comment type="subcellular location">
    <subcellularLocation>
        <location evidence="1">Golgi apparatus</location>
    </subcellularLocation>
</comment>
<dbReference type="InterPro" id="IPR058565">
    <property type="entry name" value="Ig_TRAPPC9_Trs120_1st"/>
</dbReference>
<evidence type="ECO:0000259" key="6">
    <source>
        <dbReference type="Pfam" id="PF26254"/>
    </source>
</evidence>
<sequence length="934" mass="103654">MFSPLAFPNGILLYDLSTSMPPPSHLSLSPFELYREPMMAIGIADSEEYHGQESNENDHDGHEGSRGEMARSPRDASELAEVVSDLREQYPKMLVHQLLLFDQAQTSDNSWVPEGAIIVPPLRESKVTTMKTIIVVNGDTGVTTEELEPGLNEFLGLLGYVYGVPQTESRSPDRLNSVEMASTIDKDHPSPEEAEGMKQDYKIAMGNFLRSSVLQTFGSFNLKLDVLRTCISFCEVLPDFRGVLHFTAALFRVVGPGRVSNLNGNDVLVSLAREEQMRLATNMSRTIAAASKLGVRDIDADYWDDFLVRGVQVVEAAPANVPIARTKSELDEERQTQEQQLKGPFIYDPFAKKPDAKAAEKLLVAGESSVFVVEMQNPYDFELEIESLKLATEGVDFASIAENLTLGPFRTQHIVLEGCAHAAGVLKITGCVVKIRGCLERTFLIFVEPWSPEPDSRIKGIGLSAAEALTVRPTSWVSTSPQIKQTQPRPVPTSTIIPLTVVNQQPLIIVSHVSLPQSAMMILEGERKSFSITLSNTSASIPVDFLHLSFLDSTAEPLRAALSNKELSRGDVHELELQAMKGPALSWRRPETDAEVLTYISPGESVVFDIEVVGKPGLTDATVIFDYANLGMPSSEIKDKFFTRRVSFPVTVTVNASVQLHRLDVAPFTGDFAWSNQHHSRLATKGSDERLAHRRLASRATEKGENRFKSLLDRVGYGSNGDEHCLLLLDLRNAWPAPLSIALQVRDSLGSDDAPDDEWKRAYTVHETIQPGHVSRLVVLLPRMYLKNPHAPIPVLNPANQRQFIVNANKLPLEQERATREAFWYREEVLKHIRGTWKEDGNDRHGDIELRGIRLSSRMIDAIKSDEITMNMMVVSNGDQSTIDPPFLFTHYFASSRAFGINHLVVPSTLTGASHGPGFCSGHCRYSTPENRWK</sequence>
<dbReference type="InterPro" id="IPR013935">
    <property type="entry name" value="Trs120_TRAPPC9"/>
</dbReference>
<feature type="domain" description="Trs120/TRAPPC9 third Ig-like" evidence="7">
    <location>
        <begin position="658"/>
        <end position="864"/>
    </location>
</feature>
<dbReference type="Pfam" id="PF26254">
    <property type="entry name" value="Ig_TRAPPC9-Trs120_1st"/>
    <property type="match status" value="1"/>
</dbReference>
<dbReference type="InterPro" id="IPR058567">
    <property type="entry name" value="Ig_TRAPPC9_Trs120_3rd"/>
</dbReference>
<evidence type="ECO:0008006" key="10">
    <source>
        <dbReference type="Google" id="ProtNLM"/>
    </source>
</evidence>
<dbReference type="Pfam" id="PF08626">
    <property type="entry name" value="TRAPPC9-Trs120"/>
    <property type="match status" value="1"/>
</dbReference>
<gene>
    <name evidence="8" type="ORF">B0A49_09801</name>
</gene>
<feature type="compositionally biased region" description="Basic and acidic residues" evidence="3">
    <location>
        <begin position="50"/>
        <end position="77"/>
    </location>
</feature>
<dbReference type="OrthoDB" id="27962at2759"/>
<evidence type="ECO:0000313" key="8">
    <source>
        <dbReference type="EMBL" id="TKA67404.1"/>
    </source>
</evidence>
<evidence type="ECO:0000313" key="9">
    <source>
        <dbReference type="Proteomes" id="UP000308768"/>
    </source>
</evidence>
<reference evidence="8 9" key="1">
    <citation type="submission" date="2017-03" db="EMBL/GenBank/DDBJ databases">
        <title>Genomes of endolithic fungi from Antarctica.</title>
        <authorList>
            <person name="Coleine C."/>
            <person name="Masonjones S."/>
            <person name="Stajich J.E."/>
        </authorList>
    </citation>
    <scope>NUCLEOTIDE SEQUENCE [LARGE SCALE GENOMIC DNA]</scope>
    <source>
        <strain evidence="8 9">CCFEE 5187</strain>
    </source>
</reference>
<organism evidence="8 9">
    <name type="scientific">Cryomyces minteri</name>
    <dbReference type="NCBI Taxonomy" id="331657"/>
    <lineage>
        <taxon>Eukaryota</taxon>
        <taxon>Fungi</taxon>
        <taxon>Dikarya</taxon>
        <taxon>Ascomycota</taxon>
        <taxon>Pezizomycotina</taxon>
        <taxon>Dothideomycetes</taxon>
        <taxon>Dothideomycetes incertae sedis</taxon>
        <taxon>Cryomyces</taxon>
    </lineage>
</organism>
<dbReference type="PANTHER" id="PTHR21512:SF5">
    <property type="entry name" value="TRAFFICKING PROTEIN PARTICLE COMPLEX SUBUNIT 9"/>
    <property type="match status" value="1"/>
</dbReference>
<evidence type="ECO:0000259" key="7">
    <source>
        <dbReference type="Pfam" id="PF26282"/>
    </source>
</evidence>
<evidence type="ECO:0000256" key="1">
    <source>
        <dbReference type="ARBA" id="ARBA00004555"/>
    </source>
</evidence>
<dbReference type="PANTHER" id="PTHR21512">
    <property type="entry name" value="TRAFFICKING PROTEIN PARTICLE COMPLEX SUBUNIT 9"/>
    <property type="match status" value="1"/>
</dbReference>
<feature type="domain" description="Trs120/TRAPPC9 TPR region" evidence="5">
    <location>
        <begin position="138"/>
        <end position="294"/>
    </location>
</feature>
<dbReference type="Pfam" id="PF26280">
    <property type="entry name" value="Ig_TRAPPC9-Trs120_2nd"/>
    <property type="match status" value="1"/>
</dbReference>
<keyword evidence="9" id="KW-1185">Reference proteome</keyword>
<keyword evidence="2" id="KW-0333">Golgi apparatus</keyword>
<evidence type="ECO:0000259" key="5">
    <source>
        <dbReference type="Pfam" id="PF26251"/>
    </source>
</evidence>
<feature type="domain" description="Trs120/TRAPPC9 first Ig-like" evidence="6">
    <location>
        <begin position="308"/>
        <end position="503"/>
    </location>
</feature>